<feature type="region of interest" description="Disordered" evidence="12">
    <location>
        <begin position="1"/>
        <end position="29"/>
    </location>
</feature>
<dbReference type="InterPro" id="IPR005499">
    <property type="entry name" value="BioW"/>
</dbReference>
<evidence type="ECO:0000256" key="3">
    <source>
        <dbReference type="ARBA" id="ARBA00011738"/>
    </source>
</evidence>
<reference evidence="13 14" key="1">
    <citation type="submission" date="2018-05" db="EMBL/GenBank/DDBJ databases">
        <title>Genomic Encyclopedia of Type Strains, Phase IV (KMG-IV): sequencing the most valuable type-strain genomes for metagenomic binning, comparative biology and taxonomic classification.</title>
        <authorList>
            <person name="Goeker M."/>
        </authorList>
    </citation>
    <scope>NUCLEOTIDE SEQUENCE [LARGE SCALE GENOMIC DNA]</scope>
    <source>
        <strain evidence="13 14">DSM 28556</strain>
    </source>
</reference>
<dbReference type="NCBIfam" id="TIGR01204">
    <property type="entry name" value="bioW"/>
    <property type="match status" value="1"/>
</dbReference>
<comment type="function">
    <text evidence="11">Catalyzes the transformation of pimelate into pimeloyl-CoA with concomitant hydrolysis of ATP to AMP.</text>
</comment>
<dbReference type="EMBL" id="QJJQ01000002">
    <property type="protein sequence ID" value="PXW89433.1"/>
    <property type="molecule type" value="Genomic_DNA"/>
</dbReference>
<comment type="cofactor">
    <cofactor evidence="1 11">
        <name>Mg(2+)</name>
        <dbReference type="ChEBI" id="CHEBI:18420"/>
    </cofactor>
</comment>
<dbReference type="NCBIfam" id="NF002360">
    <property type="entry name" value="PRK01322.1"/>
    <property type="match status" value="1"/>
</dbReference>
<name>A0A2V3W500_9BACI</name>
<dbReference type="Proteomes" id="UP000247978">
    <property type="component" value="Unassembled WGS sequence"/>
</dbReference>
<gene>
    <name evidence="11" type="primary">bioW</name>
    <name evidence="13" type="ORF">DFR56_102210</name>
</gene>
<evidence type="ECO:0000256" key="9">
    <source>
        <dbReference type="ARBA" id="ARBA00022842"/>
    </source>
</evidence>
<dbReference type="Pfam" id="PF03744">
    <property type="entry name" value="BioW"/>
    <property type="match status" value="1"/>
</dbReference>
<evidence type="ECO:0000256" key="6">
    <source>
        <dbReference type="ARBA" id="ARBA00022741"/>
    </source>
</evidence>
<keyword evidence="9 11" id="KW-0460">Magnesium</keyword>
<dbReference type="UniPathway" id="UPA00999">
    <property type="reaction ID" value="UER00351"/>
</dbReference>
<dbReference type="HAMAP" id="MF_00668">
    <property type="entry name" value="BioW"/>
    <property type="match status" value="1"/>
</dbReference>
<dbReference type="GO" id="GO:0042410">
    <property type="term" value="F:6-carboxyhexanoate-CoA ligase activity"/>
    <property type="evidence" value="ECO:0007669"/>
    <property type="project" value="UniProtKB-UniRule"/>
</dbReference>
<evidence type="ECO:0000256" key="8">
    <source>
        <dbReference type="ARBA" id="ARBA00022840"/>
    </source>
</evidence>
<dbReference type="GO" id="GO:0000287">
    <property type="term" value="F:magnesium ion binding"/>
    <property type="evidence" value="ECO:0007669"/>
    <property type="project" value="UniProtKB-UniRule"/>
</dbReference>
<keyword evidence="6 11" id="KW-0547">Nucleotide-binding</keyword>
<comment type="catalytic activity">
    <reaction evidence="10 11">
        <text>heptanedioate + ATP + CoA = 6-carboxyhexanoyl-CoA + AMP + diphosphate</text>
        <dbReference type="Rhea" id="RHEA:14781"/>
        <dbReference type="ChEBI" id="CHEBI:30616"/>
        <dbReference type="ChEBI" id="CHEBI:33019"/>
        <dbReference type="ChEBI" id="CHEBI:36165"/>
        <dbReference type="ChEBI" id="CHEBI:57287"/>
        <dbReference type="ChEBI" id="CHEBI:57360"/>
        <dbReference type="ChEBI" id="CHEBI:456215"/>
        <dbReference type="EC" id="6.2.1.14"/>
    </reaction>
</comment>
<dbReference type="GO" id="GO:0005524">
    <property type="term" value="F:ATP binding"/>
    <property type="evidence" value="ECO:0007669"/>
    <property type="project" value="UniProtKB-KW"/>
</dbReference>
<dbReference type="GO" id="GO:0009102">
    <property type="term" value="P:biotin biosynthetic process"/>
    <property type="evidence" value="ECO:0007669"/>
    <property type="project" value="UniProtKB-UniRule"/>
</dbReference>
<dbReference type="AlphaFoldDB" id="A0A2V3W500"/>
<evidence type="ECO:0000256" key="2">
    <source>
        <dbReference type="ARBA" id="ARBA00005075"/>
    </source>
</evidence>
<comment type="caution">
    <text evidence="13">The sequence shown here is derived from an EMBL/GenBank/DDBJ whole genome shotgun (WGS) entry which is preliminary data.</text>
</comment>
<protein>
    <recommendedName>
        <fullName evidence="4 11">6-carboxyhexanoate--CoA ligase</fullName>
        <ecNumber evidence="4 11">6.2.1.14</ecNumber>
    </recommendedName>
    <alternativeName>
        <fullName evidence="11">Pimeloyl-CoA synthase</fullName>
    </alternativeName>
</protein>
<evidence type="ECO:0000256" key="5">
    <source>
        <dbReference type="ARBA" id="ARBA00022598"/>
    </source>
</evidence>
<accession>A0A2V3W500</accession>
<comment type="subunit">
    <text evidence="3 11">Homodimer.</text>
</comment>
<evidence type="ECO:0000313" key="13">
    <source>
        <dbReference type="EMBL" id="PXW89433.1"/>
    </source>
</evidence>
<keyword evidence="14" id="KW-1185">Reference proteome</keyword>
<sequence length="252" mass="28898">MKKWYSIRMRSSKGGSHENGGQHISGAERLVKQTEIETTALEMIHRASNHTRGKADFISLKIETVQPNEIHYISPLRVKEVTNSHPHTAKKVISEQLATLPIQQELLFSLYDWVIHDEMTRGAIIVDINNGKRLDPSINRGIRVSHVDWDNQFKDRWQIKNDIFYNERRAEAIALSSKVAAAGTICEICCSDDPEYTTGYLSYQNTFIRVPNMKEKYSPRGGRVFIIDSTNIQLDQYIHFLEKTPVLIGVKE</sequence>
<dbReference type="RefSeq" id="WP_110394156.1">
    <property type="nucleotide sequence ID" value="NZ_JBHUHB010000001.1"/>
</dbReference>
<dbReference type="EC" id="6.2.1.14" evidence="4 11"/>
<keyword evidence="8 11" id="KW-0067">ATP-binding</keyword>
<evidence type="ECO:0000256" key="10">
    <source>
        <dbReference type="ARBA" id="ARBA00049553"/>
    </source>
</evidence>
<evidence type="ECO:0000256" key="4">
    <source>
        <dbReference type="ARBA" id="ARBA00012984"/>
    </source>
</evidence>
<evidence type="ECO:0000256" key="1">
    <source>
        <dbReference type="ARBA" id="ARBA00001946"/>
    </source>
</evidence>
<organism evidence="13 14">
    <name type="scientific">Pseudogracilibacillus auburnensis</name>
    <dbReference type="NCBI Taxonomy" id="1494959"/>
    <lineage>
        <taxon>Bacteria</taxon>
        <taxon>Bacillati</taxon>
        <taxon>Bacillota</taxon>
        <taxon>Bacilli</taxon>
        <taxon>Bacillales</taxon>
        <taxon>Bacillaceae</taxon>
        <taxon>Pseudogracilibacillus</taxon>
    </lineage>
</organism>
<keyword evidence="5 11" id="KW-0436">Ligase</keyword>
<keyword evidence="7 11" id="KW-0093">Biotin biosynthesis</keyword>
<evidence type="ECO:0000256" key="12">
    <source>
        <dbReference type="SAM" id="MobiDB-lite"/>
    </source>
</evidence>
<comment type="similarity">
    <text evidence="11">Belongs to the BioW family.</text>
</comment>
<proteinExistence type="inferred from homology"/>
<evidence type="ECO:0000256" key="11">
    <source>
        <dbReference type="HAMAP-Rule" id="MF_00668"/>
    </source>
</evidence>
<evidence type="ECO:0000313" key="14">
    <source>
        <dbReference type="Proteomes" id="UP000247978"/>
    </source>
</evidence>
<evidence type="ECO:0000256" key="7">
    <source>
        <dbReference type="ARBA" id="ARBA00022756"/>
    </source>
</evidence>
<comment type="pathway">
    <text evidence="2 11">Metabolic intermediate metabolism; pimeloyl-CoA biosynthesis; pimeloyl-CoA from pimelate: step 1/1.</text>
</comment>